<dbReference type="Proteomes" id="UP000693970">
    <property type="component" value="Unassembled WGS sequence"/>
</dbReference>
<sequence length="238" mass="27871">MDDEPWKDFNRMGRRQQLSPLTLWCNIVGKQWLYGKSFRVSSNQHSVQKNGIQTPNFVINNTDLVHSVGNIYLDERTIPILRITKVPFLQIIYIAMEHEWRALPQTFKILEQELSETLQQCQNRSVTEWASFFRKHGHDMDRNKQARLQMQSQVLLLSFSCPQHQESSVYTLASEDQLFQALDSLESSTDDNTLLVTMFHSHFEQSCVRDQYQFRKITATTSFSIYQNRSIVISDSTL</sequence>
<dbReference type="AlphaFoldDB" id="A0A9K3KRU9"/>
<comment type="caution">
    <text evidence="1">The sequence shown here is derived from an EMBL/GenBank/DDBJ whole genome shotgun (WGS) entry which is preliminary data.</text>
</comment>
<evidence type="ECO:0000313" key="2">
    <source>
        <dbReference type="Proteomes" id="UP000693970"/>
    </source>
</evidence>
<proteinExistence type="predicted"/>
<keyword evidence="2" id="KW-1185">Reference proteome</keyword>
<organism evidence="1 2">
    <name type="scientific">Nitzschia inconspicua</name>
    <dbReference type="NCBI Taxonomy" id="303405"/>
    <lineage>
        <taxon>Eukaryota</taxon>
        <taxon>Sar</taxon>
        <taxon>Stramenopiles</taxon>
        <taxon>Ochrophyta</taxon>
        <taxon>Bacillariophyta</taxon>
        <taxon>Bacillariophyceae</taxon>
        <taxon>Bacillariophycidae</taxon>
        <taxon>Bacillariales</taxon>
        <taxon>Bacillariaceae</taxon>
        <taxon>Nitzschia</taxon>
    </lineage>
</organism>
<dbReference type="EMBL" id="JAGRRH010000019">
    <property type="protein sequence ID" value="KAG7348713.1"/>
    <property type="molecule type" value="Genomic_DNA"/>
</dbReference>
<name>A0A9K3KRU9_9STRA</name>
<gene>
    <name evidence="1" type="ORF">IV203_011310</name>
</gene>
<evidence type="ECO:0000313" key="1">
    <source>
        <dbReference type="EMBL" id="KAG7348713.1"/>
    </source>
</evidence>
<accession>A0A9K3KRU9</accession>
<protein>
    <submittedName>
        <fullName evidence="1">Uncharacterized protein</fullName>
    </submittedName>
</protein>
<reference evidence="1" key="2">
    <citation type="submission" date="2021-04" db="EMBL/GenBank/DDBJ databases">
        <authorList>
            <person name="Podell S."/>
        </authorList>
    </citation>
    <scope>NUCLEOTIDE SEQUENCE</scope>
    <source>
        <strain evidence="1">Hildebrandi</strain>
    </source>
</reference>
<reference evidence="1" key="1">
    <citation type="journal article" date="2021" name="Sci. Rep.">
        <title>Diploid genomic architecture of Nitzschia inconspicua, an elite biomass production diatom.</title>
        <authorList>
            <person name="Oliver A."/>
            <person name="Podell S."/>
            <person name="Pinowska A."/>
            <person name="Traller J.C."/>
            <person name="Smith S.R."/>
            <person name="McClure R."/>
            <person name="Beliaev A."/>
            <person name="Bohutskyi P."/>
            <person name="Hill E.A."/>
            <person name="Rabines A."/>
            <person name="Zheng H."/>
            <person name="Allen L.Z."/>
            <person name="Kuo A."/>
            <person name="Grigoriev I.V."/>
            <person name="Allen A.E."/>
            <person name="Hazlebeck D."/>
            <person name="Allen E.E."/>
        </authorList>
    </citation>
    <scope>NUCLEOTIDE SEQUENCE</scope>
    <source>
        <strain evidence="1">Hildebrandi</strain>
    </source>
</reference>
<dbReference type="OrthoDB" id="48384at2759"/>